<keyword evidence="3" id="KW-0378">Hydrolase</keyword>
<organism evidence="3 4">
    <name type="scientific">Salipaludibacillus neizhouensis</name>
    <dbReference type="NCBI Taxonomy" id="885475"/>
    <lineage>
        <taxon>Bacteria</taxon>
        <taxon>Bacillati</taxon>
        <taxon>Bacillota</taxon>
        <taxon>Bacilli</taxon>
        <taxon>Bacillales</taxon>
        <taxon>Bacillaceae</taxon>
    </lineage>
</organism>
<keyword evidence="4" id="KW-1185">Reference proteome</keyword>
<accession>A0A3A9KF99</accession>
<dbReference type="InterPro" id="IPR003010">
    <property type="entry name" value="C-N_Hydrolase"/>
</dbReference>
<proteinExistence type="inferred from homology"/>
<dbReference type="RefSeq" id="WP_110938633.1">
    <property type="nucleotide sequence ID" value="NZ_KZ614147.1"/>
</dbReference>
<name>A0A3A9KF99_9BACI</name>
<gene>
    <name evidence="3" type="ORF">CR203_07370</name>
</gene>
<reference evidence="3 4" key="1">
    <citation type="submission" date="2017-10" db="EMBL/GenBank/DDBJ databases">
        <title>Bacillus sp. nov., a halophilic bacterium isolated from a Keqin Lake.</title>
        <authorList>
            <person name="Wang H."/>
        </authorList>
    </citation>
    <scope>NUCLEOTIDE SEQUENCE [LARGE SCALE GENOMIC DNA]</scope>
    <source>
        <strain evidence="3 4">KCTC 13187</strain>
    </source>
</reference>
<evidence type="ECO:0000313" key="3">
    <source>
        <dbReference type="EMBL" id="RKL68293.1"/>
    </source>
</evidence>
<dbReference type="PROSITE" id="PS50263">
    <property type="entry name" value="CN_HYDROLASE"/>
    <property type="match status" value="1"/>
</dbReference>
<dbReference type="EMBL" id="PDOE01000002">
    <property type="protein sequence ID" value="RKL68293.1"/>
    <property type="molecule type" value="Genomic_DNA"/>
</dbReference>
<comment type="caution">
    <text evidence="3">The sequence shown here is derived from an EMBL/GenBank/DDBJ whole genome shotgun (WGS) entry which is preliminary data.</text>
</comment>
<feature type="domain" description="CN hydrolase" evidence="2">
    <location>
        <begin position="3"/>
        <end position="242"/>
    </location>
</feature>
<dbReference type="Gene3D" id="3.60.110.10">
    <property type="entry name" value="Carbon-nitrogen hydrolase"/>
    <property type="match status" value="1"/>
</dbReference>
<protein>
    <submittedName>
        <fullName evidence="3">Carbon-nitrogen hydrolase</fullName>
    </submittedName>
</protein>
<comment type="similarity">
    <text evidence="1">Belongs to the carbon-nitrogen hydrolase superfamily. NIT1/NIT2 family.</text>
</comment>
<evidence type="ECO:0000256" key="1">
    <source>
        <dbReference type="ARBA" id="ARBA00010613"/>
    </source>
</evidence>
<dbReference type="InterPro" id="IPR036526">
    <property type="entry name" value="C-N_Hydrolase_sf"/>
</dbReference>
<dbReference type="SUPFAM" id="SSF56317">
    <property type="entry name" value="Carbon-nitrogen hydrolase"/>
    <property type="match status" value="1"/>
</dbReference>
<dbReference type="CDD" id="cd07583">
    <property type="entry name" value="nitrilase_5"/>
    <property type="match status" value="1"/>
</dbReference>
<dbReference type="PANTHER" id="PTHR23088">
    <property type="entry name" value="NITRILASE-RELATED"/>
    <property type="match status" value="1"/>
</dbReference>
<dbReference type="Pfam" id="PF00795">
    <property type="entry name" value="CN_hydrolase"/>
    <property type="match status" value="1"/>
</dbReference>
<dbReference type="GO" id="GO:0016787">
    <property type="term" value="F:hydrolase activity"/>
    <property type="evidence" value="ECO:0007669"/>
    <property type="project" value="UniProtKB-KW"/>
</dbReference>
<dbReference type="AlphaFoldDB" id="A0A3A9KF99"/>
<dbReference type="Proteomes" id="UP000281498">
    <property type="component" value="Unassembled WGS sequence"/>
</dbReference>
<dbReference type="PANTHER" id="PTHR23088:SF27">
    <property type="entry name" value="DEAMINATED GLUTATHIONE AMIDASE"/>
    <property type="match status" value="1"/>
</dbReference>
<evidence type="ECO:0000259" key="2">
    <source>
        <dbReference type="PROSITE" id="PS50263"/>
    </source>
</evidence>
<sequence>MGLKLALIQMNIAFGQPNINYRTVEKRVTEAVKEKVDVIVLPELWTTGYDLSRLAEIADPGAKKAIHFLSTLAKTHHTNIVAGSVAKQTEKGTTNTMLMFNRDGRLVKEYSKAHLFRLMNEEKYLVQGEEDGLFELEGEPCAGVICYDIRFPDWIRTHMVGTGLQPKVLYVVAEWPKKRIDHWRALLISRAIENQCYVIACNRVGSDPNNEFGGHSMVIGPWGEVISEAQEEETILYKEIDLKAVDIVREEIPVFEDRRPALYRV</sequence>
<dbReference type="OrthoDB" id="9811121at2"/>
<evidence type="ECO:0000313" key="4">
    <source>
        <dbReference type="Proteomes" id="UP000281498"/>
    </source>
</evidence>